<dbReference type="EMBL" id="BAAARI010000005">
    <property type="protein sequence ID" value="GAA2572596.1"/>
    <property type="molecule type" value="Genomic_DNA"/>
</dbReference>
<dbReference type="PANTHER" id="PTHR30055">
    <property type="entry name" value="HTH-TYPE TRANSCRIPTIONAL REGULATOR RUTR"/>
    <property type="match status" value="1"/>
</dbReference>
<evidence type="ECO:0000256" key="3">
    <source>
        <dbReference type="SAM" id="MobiDB-lite"/>
    </source>
</evidence>
<dbReference type="Gene3D" id="1.10.357.10">
    <property type="entry name" value="Tetracycline Repressor, domain 2"/>
    <property type="match status" value="1"/>
</dbReference>
<dbReference type="InterPro" id="IPR001647">
    <property type="entry name" value="HTH_TetR"/>
</dbReference>
<dbReference type="InterPro" id="IPR041669">
    <property type="entry name" value="TetR_C_15"/>
</dbReference>
<keyword evidence="6" id="KW-1185">Reference proteome</keyword>
<dbReference type="RefSeq" id="WP_344227368.1">
    <property type="nucleotide sequence ID" value="NZ_BAAARI010000005.1"/>
</dbReference>
<feature type="region of interest" description="Disordered" evidence="3">
    <location>
        <begin position="1"/>
        <end position="25"/>
    </location>
</feature>
<reference evidence="5 6" key="1">
    <citation type="journal article" date="2019" name="Int. J. Syst. Evol. Microbiol.">
        <title>The Global Catalogue of Microorganisms (GCM) 10K type strain sequencing project: providing services to taxonomists for standard genome sequencing and annotation.</title>
        <authorList>
            <consortium name="The Broad Institute Genomics Platform"/>
            <consortium name="The Broad Institute Genome Sequencing Center for Infectious Disease"/>
            <person name="Wu L."/>
            <person name="Ma J."/>
        </authorList>
    </citation>
    <scope>NUCLEOTIDE SEQUENCE [LARGE SCALE GENOMIC DNA]</scope>
    <source>
        <strain evidence="5 6">JCM 16365</strain>
    </source>
</reference>
<comment type="caution">
    <text evidence="5">The sequence shown here is derived from an EMBL/GenBank/DDBJ whole genome shotgun (WGS) entry which is preliminary data.</text>
</comment>
<dbReference type="InterPro" id="IPR009057">
    <property type="entry name" value="Homeodomain-like_sf"/>
</dbReference>
<gene>
    <name evidence="5" type="ORF">GCM10009862_09390</name>
</gene>
<dbReference type="InterPro" id="IPR050109">
    <property type="entry name" value="HTH-type_TetR-like_transc_reg"/>
</dbReference>
<organism evidence="5 6">
    <name type="scientific">Microbacterium binotii</name>
    <dbReference type="NCBI Taxonomy" id="462710"/>
    <lineage>
        <taxon>Bacteria</taxon>
        <taxon>Bacillati</taxon>
        <taxon>Actinomycetota</taxon>
        <taxon>Actinomycetes</taxon>
        <taxon>Micrococcales</taxon>
        <taxon>Microbacteriaceae</taxon>
        <taxon>Microbacterium</taxon>
    </lineage>
</organism>
<proteinExistence type="predicted"/>
<dbReference type="SUPFAM" id="SSF46689">
    <property type="entry name" value="Homeodomain-like"/>
    <property type="match status" value="1"/>
</dbReference>
<feature type="DNA-binding region" description="H-T-H motif" evidence="2">
    <location>
        <begin position="49"/>
        <end position="68"/>
    </location>
</feature>
<sequence length="210" mass="22574">MAPLAPTEPDWDRIPLQRAPRQQRSREKVARALAAASELVAREGVAALTLPRVAEAAGVSVGALYQYLPDRDAIVRALVAEYHARLEALLENAVVLTRASTPPADPVGHVIDAVAEVYRDRDVVRTLGTASAGGLIDADRAAHKQRMAEAAARLLNASGLTRDETDATARARVAFLAADAVLHDAFAAPPAAQEKTLQELRLLLRRYLQP</sequence>
<dbReference type="PRINTS" id="PR00455">
    <property type="entry name" value="HTHTETR"/>
</dbReference>
<feature type="domain" description="HTH tetR-type" evidence="4">
    <location>
        <begin position="26"/>
        <end position="86"/>
    </location>
</feature>
<protein>
    <submittedName>
        <fullName evidence="5">TetR family transcriptional regulator</fullName>
    </submittedName>
</protein>
<evidence type="ECO:0000313" key="6">
    <source>
        <dbReference type="Proteomes" id="UP001500274"/>
    </source>
</evidence>
<name>A0ABN3P7D7_9MICO</name>
<keyword evidence="1 2" id="KW-0238">DNA-binding</keyword>
<dbReference type="Proteomes" id="UP001500274">
    <property type="component" value="Unassembled WGS sequence"/>
</dbReference>
<dbReference type="PANTHER" id="PTHR30055:SF226">
    <property type="entry name" value="HTH-TYPE TRANSCRIPTIONAL REGULATOR PKSA"/>
    <property type="match status" value="1"/>
</dbReference>
<dbReference type="Pfam" id="PF17918">
    <property type="entry name" value="TetR_C_15"/>
    <property type="match status" value="1"/>
</dbReference>
<evidence type="ECO:0000256" key="1">
    <source>
        <dbReference type="ARBA" id="ARBA00023125"/>
    </source>
</evidence>
<accession>A0ABN3P7D7</accession>
<evidence type="ECO:0000256" key="2">
    <source>
        <dbReference type="PROSITE-ProRule" id="PRU00335"/>
    </source>
</evidence>
<evidence type="ECO:0000259" key="4">
    <source>
        <dbReference type="PROSITE" id="PS50977"/>
    </source>
</evidence>
<dbReference type="Pfam" id="PF00440">
    <property type="entry name" value="TetR_N"/>
    <property type="match status" value="1"/>
</dbReference>
<evidence type="ECO:0000313" key="5">
    <source>
        <dbReference type="EMBL" id="GAA2572596.1"/>
    </source>
</evidence>
<dbReference type="PROSITE" id="PS50977">
    <property type="entry name" value="HTH_TETR_2"/>
    <property type="match status" value="1"/>
</dbReference>